<dbReference type="OrthoDB" id="4870742at2759"/>
<feature type="compositionally biased region" description="Basic and acidic residues" evidence="1">
    <location>
        <begin position="85"/>
        <end position="99"/>
    </location>
</feature>
<dbReference type="AlphaFoldDB" id="A0A179I1K2"/>
<dbReference type="Proteomes" id="UP000243081">
    <property type="component" value="Unassembled WGS sequence"/>
</dbReference>
<evidence type="ECO:0000256" key="1">
    <source>
        <dbReference type="SAM" id="MobiDB-lite"/>
    </source>
</evidence>
<proteinExistence type="predicted"/>
<evidence type="ECO:0000313" key="2">
    <source>
        <dbReference type="EMBL" id="OAQ95731.1"/>
    </source>
</evidence>
<reference evidence="2 3" key="1">
    <citation type="submission" date="2016-03" db="EMBL/GenBank/DDBJ databases">
        <title>Fine-scale spatial genetic structure of a fungal parasite of coffee scale insects.</title>
        <authorList>
            <person name="Jackson D."/>
            <person name="Zemenick K.A."/>
            <person name="Malloure B."/>
            <person name="Quandt C.A."/>
            <person name="James T.Y."/>
        </authorList>
    </citation>
    <scope>NUCLEOTIDE SEQUENCE [LARGE SCALE GENOMIC DNA]</scope>
    <source>
        <strain evidence="2 3">UM487</strain>
    </source>
</reference>
<feature type="region of interest" description="Disordered" evidence="1">
    <location>
        <begin position="1"/>
        <end position="34"/>
    </location>
</feature>
<protein>
    <submittedName>
        <fullName evidence="2">Uncharacterized protein</fullName>
    </submittedName>
</protein>
<sequence>MTRQGKDTHSQSSPPNRPEQHRPSVSRLKAGETLQSIRRTAQDLYLFRDNVDGRSALVRDSNPIESQNDDEPPRRGKTKSPGHASHGEHRCLGSGESHHIKIHQRRRSGVEAQGEGSTTQHSHFRVSIDTTSPLVAAFCMLTSGSISVPTFLVIDVVKSTAQSGVLGRRVQGRSATSADLYMQSKKATGAAISRNQKTHESIVQDNLVQLAVGCRHTLLYSRPD</sequence>
<comment type="caution">
    <text evidence="2">The sequence shown here is derived from an EMBL/GenBank/DDBJ whole genome shotgun (WGS) entry which is preliminary data.</text>
</comment>
<accession>A0A179I1K2</accession>
<organism evidence="2 3">
    <name type="scientific">Cordyceps confragosa</name>
    <name type="common">Lecanicillium lecanii</name>
    <dbReference type="NCBI Taxonomy" id="2714763"/>
    <lineage>
        <taxon>Eukaryota</taxon>
        <taxon>Fungi</taxon>
        <taxon>Dikarya</taxon>
        <taxon>Ascomycota</taxon>
        <taxon>Pezizomycotina</taxon>
        <taxon>Sordariomycetes</taxon>
        <taxon>Hypocreomycetidae</taxon>
        <taxon>Hypocreales</taxon>
        <taxon>Cordycipitaceae</taxon>
        <taxon>Akanthomyces</taxon>
    </lineage>
</organism>
<evidence type="ECO:0000313" key="3">
    <source>
        <dbReference type="Proteomes" id="UP000243081"/>
    </source>
</evidence>
<gene>
    <name evidence="2" type="ORF">LLEC1_07681</name>
</gene>
<keyword evidence="3" id="KW-1185">Reference proteome</keyword>
<dbReference type="EMBL" id="LUKN01004633">
    <property type="protein sequence ID" value="OAQ95731.1"/>
    <property type="molecule type" value="Genomic_DNA"/>
</dbReference>
<feature type="region of interest" description="Disordered" evidence="1">
    <location>
        <begin position="57"/>
        <end position="124"/>
    </location>
</feature>
<name>A0A179I1K2_CORDF</name>